<reference evidence="1" key="1">
    <citation type="submission" date="2014-09" db="EMBL/GenBank/DDBJ databases">
        <authorList>
            <person name="Magalhaes I.L.F."/>
            <person name="Oliveira U."/>
            <person name="Santos F.R."/>
            <person name="Vidigal T.H.D.A."/>
            <person name="Brescovit A.D."/>
            <person name="Santos A.J."/>
        </authorList>
    </citation>
    <scope>NUCLEOTIDE SEQUENCE</scope>
    <source>
        <tissue evidence="1">Shoot tissue taken approximately 20 cm above the soil surface</tissue>
    </source>
</reference>
<name>A0A0A9B654_ARUDO</name>
<protein>
    <submittedName>
        <fullName evidence="1">Uncharacterized protein</fullName>
    </submittedName>
</protein>
<organism evidence="1">
    <name type="scientific">Arundo donax</name>
    <name type="common">Giant reed</name>
    <name type="synonym">Donax arundinaceus</name>
    <dbReference type="NCBI Taxonomy" id="35708"/>
    <lineage>
        <taxon>Eukaryota</taxon>
        <taxon>Viridiplantae</taxon>
        <taxon>Streptophyta</taxon>
        <taxon>Embryophyta</taxon>
        <taxon>Tracheophyta</taxon>
        <taxon>Spermatophyta</taxon>
        <taxon>Magnoliopsida</taxon>
        <taxon>Liliopsida</taxon>
        <taxon>Poales</taxon>
        <taxon>Poaceae</taxon>
        <taxon>PACMAD clade</taxon>
        <taxon>Arundinoideae</taxon>
        <taxon>Arundineae</taxon>
        <taxon>Arundo</taxon>
    </lineage>
</organism>
<reference evidence="1" key="2">
    <citation type="journal article" date="2015" name="Data Brief">
        <title>Shoot transcriptome of the giant reed, Arundo donax.</title>
        <authorList>
            <person name="Barrero R.A."/>
            <person name="Guerrero F.D."/>
            <person name="Moolhuijzen P."/>
            <person name="Goolsby J.A."/>
            <person name="Tidwell J."/>
            <person name="Bellgard S.E."/>
            <person name="Bellgard M.I."/>
        </authorList>
    </citation>
    <scope>NUCLEOTIDE SEQUENCE</scope>
    <source>
        <tissue evidence="1">Shoot tissue taken approximately 20 cm above the soil surface</tissue>
    </source>
</reference>
<sequence>MAAPRQEGFQAN</sequence>
<dbReference type="EMBL" id="GBRH01239034">
    <property type="protein sequence ID" value="JAD58861.1"/>
    <property type="molecule type" value="Transcribed_RNA"/>
</dbReference>
<accession>A0A0A9B654</accession>
<evidence type="ECO:0000313" key="1">
    <source>
        <dbReference type="EMBL" id="JAD58861.1"/>
    </source>
</evidence>
<proteinExistence type="predicted"/>